<sequence length="399" mass="43356">MASLRHPTVKTSTKARHTVSRRGDTTVGALVLLAVTLAIGFFIWGFSLGWMGISFNDLSNNLNRAVLQVKTSAQLSFEAINYTSSGRSAMLRNVADVPVTLTRVEIVTPEGYLRAYYPSAGFANLSKLMPKQNTTLTDREIPLCGVCVGGERLKLRVWYVATDLFDEANPVFSADEMKFVETIFIYPGGPTLPTCQIPEGSKWLFIDLVDPITFTDSGRIPNPPSNRLFVRAPFASHSENVLLNVVVVNASGAVGGASGTVPSIGNSIVELSGPIGGFVVPLNITVEASGFEVVQRFWKLGGIPYKAHASGVQLWWSVDTATNERLLNVVMVELGVNDLVGGNFVITLTLKDCMGNTVYTSYNTVNMPRGIFSDSVFFDVSPPVRMDDVYEIIVEVNEA</sequence>
<evidence type="ECO:0000313" key="2">
    <source>
        <dbReference type="EMBL" id="HHN52571.1"/>
    </source>
</evidence>
<reference evidence="2" key="1">
    <citation type="journal article" date="2020" name="mSystems">
        <title>Genome- and Community-Level Interaction Insights into Carbon Utilization and Element Cycling Functions of Hydrothermarchaeota in Hydrothermal Sediment.</title>
        <authorList>
            <person name="Zhou Z."/>
            <person name="Liu Y."/>
            <person name="Xu W."/>
            <person name="Pan J."/>
            <person name="Luo Z.H."/>
            <person name="Li M."/>
        </authorList>
    </citation>
    <scope>NUCLEOTIDE SEQUENCE [LARGE SCALE GENOMIC DNA]</scope>
    <source>
        <strain evidence="2">SpSt-1073</strain>
    </source>
</reference>
<evidence type="ECO:0000256" key="1">
    <source>
        <dbReference type="SAM" id="Phobius"/>
    </source>
</evidence>
<keyword evidence="1" id="KW-0472">Membrane</keyword>
<keyword evidence="1" id="KW-1133">Transmembrane helix</keyword>
<protein>
    <recommendedName>
        <fullName evidence="3">Flagellin</fullName>
    </recommendedName>
</protein>
<feature type="transmembrane region" description="Helical" evidence="1">
    <location>
        <begin position="30"/>
        <end position="53"/>
    </location>
</feature>
<dbReference type="EMBL" id="DRXG01000101">
    <property type="protein sequence ID" value="HHN52571.1"/>
    <property type="molecule type" value="Genomic_DNA"/>
</dbReference>
<gene>
    <name evidence="2" type="ORF">ENM30_04580</name>
</gene>
<accession>A0A7J3WD52</accession>
<comment type="caution">
    <text evidence="2">The sequence shown here is derived from an EMBL/GenBank/DDBJ whole genome shotgun (WGS) entry which is preliminary data.</text>
</comment>
<proteinExistence type="predicted"/>
<name>A0A7J3WD52_CALS0</name>
<keyword evidence="1" id="KW-0812">Transmembrane</keyword>
<evidence type="ECO:0008006" key="3">
    <source>
        <dbReference type="Google" id="ProtNLM"/>
    </source>
</evidence>
<dbReference type="AlphaFoldDB" id="A0A7J3WD52"/>
<organism evidence="2">
    <name type="scientific">Caldiarchaeum subterraneum</name>
    <dbReference type="NCBI Taxonomy" id="311458"/>
    <lineage>
        <taxon>Archaea</taxon>
        <taxon>Nitrososphaerota</taxon>
        <taxon>Candidatus Caldarchaeales</taxon>
        <taxon>Candidatus Caldarchaeaceae</taxon>
        <taxon>Candidatus Caldarchaeum</taxon>
    </lineage>
</organism>